<feature type="domain" description="SusD-like N-terminal" evidence="7">
    <location>
        <begin position="112"/>
        <end position="234"/>
    </location>
</feature>
<keyword evidence="5" id="KW-0998">Cell outer membrane</keyword>
<feature type="domain" description="RagB/SusD" evidence="6">
    <location>
        <begin position="331"/>
        <end position="466"/>
    </location>
</feature>
<protein>
    <submittedName>
        <fullName evidence="8">RagB/SusD family nutrient uptake outer membrane protein</fullName>
    </submittedName>
</protein>
<evidence type="ECO:0000256" key="4">
    <source>
        <dbReference type="ARBA" id="ARBA00023136"/>
    </source>
</evidence>
<evidence type="ECO:0000256" key="5">
    <source>
        <dbReference type="ARBA" id="ARBA00023237"/>
    </source>
</evidence>
<dbReference type="InterPro" id="IPR012944">
    <property type="entry name" value="SusD_RagB_dom"/>
</dbReference>
<evidence type="ECO:0000256" key="2">
    <source>
        <dbReference type="ARBA" id="ARBA00006275"/>
    </source>
</evidence>
<evidence type="ECO:0000313" key="9">
    <source>
        <dbReference type="Proteomes" id="UP000829998"/>
    </source>
</evidence>
<evidence type="ECO:0000259" key="6">
    <source>
        <dbReference type="Pfam" id="PF07980"/>
    </source>
</evidence>
<comment type="subcellular location">
    <subcellularLocation>
        <location evidence="1">Cell outer membrane</location>
    </subcellularLocation>
</comment>
<evidence type="ECO:0000256" key="3">
    <source>
        <dbReference type="ARBA" id="ARBA00022729"/>
    </source>
</evidence>
<dbReference type="Gene3D" id="1.25.40.390">
    <property type="match status" value="1"/>
</dbReference>
<name>A0ABY4LXX6_9FLAO</name>
<keyword evidence="3" id="KW-0732">Signal</keyword>
<dbReference type="RefSeq" id="WP_248729871.1">
    <property type="nucleotide sequence ID" value="NZ_CP096829.1"/>
</dbReference>
<accession>A0ABY4LXX6</accession>
<keyword evidence="9" id="KW-1185">Reference proteome</keyword>
<organism evidence="8 9">
    <name type="scientific">Flavobacterium humidisoli</name>
    <dbReference type="NCBI Taxonomy" id="2937442"/>
    <lineage>
        <taxon>Bacteria</taxon>
        <taxon>Pseudomonadati</taxon>
        <taxon>Bacteroidota</taxon>
        <taxon>Flavobacteriia</taxon>
        <taxon>Flavobacteriales</taxon>
        <taxon>Flavobacteriaceae</taxon>
        <taxon>Flavobacterium</taxon>
    </lineage>
</organism>
<dbReference type="Pfam" id="PF07980">
    <property type="entry name" value="SusD_RagB"/>
    <property type="match status" value="1"/>
</dbReference>
<dbReference type="CDD" id="cd08977">
    <property type="entry name" value="SusD"/>
    <property type="match status" value="1"/>
</dbReference>
<dbReference type="InterPro" id="IPR011990">
    <property type="entry name" value="TPR-like_helical_dom_sf"/>
</dbReference>
<dbReference type="EMBL" id="CP096829">
    <property type="protein sequence ID" value="UPZ17933.1"/>
    <property type="molecule type" value="Genomic_DNA"/>
</dbReference>
<proteinExistence type="inferred from homology"/>
<reference evidence="8 9" key="1">
    <citation type="submission" date="2022-04" db="EMBL/GenBank/DDBJ databases">
        <authorList>
            <person name="Ra J.-S."/>
            <person name="Kim S.-B."/>
        </authorList>
    </citation>
    <scope>NUCLEOTIDE SEQUENCE [LARGE SCALE GENOMIC DNA]</scope>
    <source>
        <strain evidence="8 9">MMS21-Er5</strain>
    </source>
</reference>
<comment type="similarity">
    <text evidence="2">Belongs to the SusD family.</text>
</comment>
<dbReference type="InterPro" id="IPR033985">
    <property type="entry name" value="SusD-like_N"/>
</dbReference>
<evidence type="ECO:0000256" key="1">
    <source>
        <dbReference type="ARBA" id="ARBA00004442"/>
    </source>
</evidence>
<dbReference type="PROSITE" id="PS51257">
    <property type="entry name" value="PROKAR_LIPOPROTEIN"/>
    <property type="match status" value="1"/>
</dbReference>
<dbReference type="Proteomes" id="UP000829998">
    <property type="component" value="Chromosome"/>
</dbReference>
<sequence>MKNIQTALKKYSWEINKAWILFLPIIALVQGCDNFVDTNPPLSQLSKKMVFEDIKTADAAASGIYINMRDGGLFNGSFNGVTYKLGLYADELDNYAPGINFFHDNSLFDAEAGILDTWTKSYSQLYSVNALIEGVSTSAKISQKEKDRLTGEGLFLRALVHFYLMNLYGAVPYVNTTDYKINSRVEKIPPSEMTELIIRDLDHAKTLLSTDYNSPQRIRPNRFTAYALLSRVLLYAERWDEAADAASAVINSQLYSISPISSVFLKESKETIWQFEPNGAANNTIEAQLFIFTAGPPPQVALTPSLLNAFEPADQRKVQWIKSVAKGAEIWYHPFKYKERSATGTSKEYSIIFRLAEQYLIRAEARSEQGDLIGASQDLNVIRARAGLNGTSAVSEQDIKSAVLRERRTEFFAEFGHRFFDLKRYGMLNGALTGIKPGWNNTDNLWPIPAQELSANPKLNPQNTGY</sequence>
<dbReference type="SUPFAM" id="SSF48452">
    <property type="entry name" value="TPR-like"/>
    <property type="match status" value="1"/>
</dbReference>
<dbReference type="Pfam" id="PF14322">
    <property type="entry name" value="SusD-like_3"/>
    <property type="match status" value="1"/>
</dbReference>
<evidence type="ECO:0000259" key="7">
    <source>
        <dbReference type="Pfam" id="PF14322"/>
    </source>
</evidence>
<keyword evidence="4" id="KW-0472">Membrane</keyword>
<evidence type="ECO:0000313" key="8">
    <source>
        <dbReference type="EMBL" id="UPZ17933.1"/>
    </source>
</evidence>
<gene>
    <name evidence="8" type="ORF">M0M44_11430</name>
</gene>